<gene>
    <name evidence="1" type="ORF">OIK42_02340</name>
</gene>
<dbReference type="SUPFAM" id="SSF56059">
    <property type="entry name" value="Glutathione synthetase ATP-binding domain-like"/>
    <property type="match status" value="1"/>
</dbReference>
<protein>
    <recommendedName>
        <fullName evidence="3">Prokaryotic glutathione synthetase ATP-binding domain-containing protein</fullName>
    </recommendedName>
</protein>
<accession>A0ABT5KY75</accession>
<sequence>MKKLAFLSMDPKDLEEYFVYDDLLIAPFAQLGYSVSTVSWHEQSHDYSQYEAVIVRTPWDYQQHESAFIACLQRIASQTLLINSLPLMQWNLNKQYLKDLQRSGVAVLPTLWFDTFNSESVKQAFSHFECDELVIKPCVSANADDTFRLTPTTLPACEPELSRCFEQRSFMLQPFVDSVTEYGEISLFYFAGELSHAILKRPKDGDFRVQEEHGGSLRAITPDTAMLHSAEAALAAMPDDYLYARVDLLMFDAQWRVIELELIEPSLYFNLAPASAQCFVSAYQRYLALHGND</sequence>
<dbReference type="PANTHER" id="PTHR39217">
    <property type="match status" value="1"/>
</dbReference>
<dbReference type="RefSeq" id="WP_273638045.1">
    <property type="nucleotide sequence ID" value="NZ_JAQQXP010000001.1"/>
</dbReference>
<dbReference type="InterPro" id="IPR053191">
    <property type="entry name" value="DcsG_Biosynth_Enzyme"/>
</dbReference>
<dbReference type="PANTHER" id="PTHR39217:SF1">
    <property type="entry name" value="GLUTATHIONE SYNTHETASE"/>
    <property type="match status" value="1"/>
</dbReference>
<dbReference type="EMBL" id="JAQQXP010000001">
    <property type="protein sequence ID" value="MDC8829592.1"/>
    <property type="molecule type" value="Genomic_DNA"/>
</dbReference>
<name>A0ABT5KY75_9ALTE</name>
<evidence type="ECO:0000313" key="2">
    <source>
        <dbReference type="Proteomes" id="UP001218788"/>
    </source>
</evidence>
<evidence type="ECO:0000313" key="1">
    <source>
        <dbReference type="EMBL" id="MDC8829592.1"/>
    </source>
</evidence>
<reference evidence="1 2" key="1">
    <citation type="submission" date="2022-10" db="EMBL/GenBank/DDBJ databases">
        <title>Alteromonas sp. chi3 Genome sequencing.</title>
        <authorList>
            <person name="Park S."/>
        </authorList>
    </citation>
    <scope>NUCLEOTIDE SEQUENCE [LARGE SCALE GENOMIC DNA]</scope>
    <source>
        <strain evidence="2">chi3</strain>
    </source>
</reference>
<evidence type="ECO:0008006" key="3">
    <source>
        <dbReference type="Google" id="ProtNLM"/>
    </source>
</evidence>
<dbReference type="Proteomes" id="UP001218788">
    <property type="component" value="Unassembled WGS sequence"/>
</dbReference>
<organism evidence="1 2">
    <name type="scientific">Alteromonas gilva</name>
    <dbReference type="NCBI Taxonomy" id="2987522"/>
    <lineage>
        <taxon>Bacteria</taxon>
        <taxon>Pseudomonadati</taxon>
        <taxon>Pseudomonadota</taxon>
        <taxon>Gammaproteobacteria</taxon>
        <taxon>Alteromonadales</taxon>
        <taxon>Alteromonadaceae</taxon>
        <taxon>Alteromonas/Salinimonas group</taxon>
        <taxon>Alteromonas</taxon>
    </lineage>
</organism>
<keyword evidence="2" id="KW-1185">Reference proteome</keyword>
<proteinExistence type="predicted"/>
<dbReference type="Gene3D" id="3.30.470.20">
    <property type="entry name" value="ATP-grasp fold, B domain"/>
    <property type="match status" value="1"/>
</dbReference>
<comment type="caution">
    <text evidence="1">The sequence shown here is derived from an EMBL/GenBank/DDBJ whole genome shotgun (WGS) entry which is preliminary data.</text>
</comment>